<evidence type="ECO:0000256" key="6">
    <source>
        <dbReference type="ARBA" id="ARBA00023136"/>
    </source>
</evidence>
<feature type="transmembrane region" description="Helical" evidence="7">
    <location>
        <begin position="208"/>
        <end position="225"/>
    </location>
</feature>
<accession>A0A7W9YLE7</accession>
<comment type="subcellular location">
    <subcellularLocation>
        <location evidence="1">Membrane</location>
        <topology evidence="1">Multi-pass membrane protein</topology>
    </subcellularLocation>
</comment>
<reference evidence="9 10" key="1">
    <citation type="submission" date="2020-08" db="EMBL/GenBank/DDBJ databases">
        <title>Sequencing the genomes of 1000 actinobacteria strains.</title>
        <authorList>
            <person name="Klenk H.-P."/>
        </authorList>
    </citation>
    <scope>NUCLEOTIDE SEQUENCE [LARGE SCALE GENOMIC DNA]</scope>
    <source>
        <strain evidence="9 10">DSM 46659</strain>
    </source>
</reference>
<dbReference type="Pfam" id="PF01694">
    <property type="entry name" value="Rhomboid"/>
    <property type="match status" value="1"/>
</dbReference>
<evidence type="ECO:0000256" key="1">
    <source>
        <dbReference type="ARBA" id="ARBA00004141"/>
    </source>
</evidence>
<keyword evidence="5 7" id="KW-1133">Transmembrane helix</keyword>
<dbReference type="InterPro" id="IPR022764">
    <property type="entry name" value="Peptidase_S54_rhomboid_dom"/>
</dbReference>
<dbReference type="EMBL" id="JACHDS010000001">
    <property type="protein sequence ID" value="MBB6174312.1"/>
    <property type="molecule type" value="Genomic_DNA"/>
</dbReference>
<keyword evidence="10" id="KW-1185">Reference proteome</keyword>
<sequence length="286" mass="30461">MSLPPTPHPGSGAGENAVPTCFRHTDRETYVRCTRCERPVCPDCMRDAAVGFHCVECVAEGQKSMRQARTAFGGKVVQGPYVTWTLLGLIVAVFLAQMGSPQLTVLFGMHGGAAMVEGEWYRLITAAFLHGGVMHLLFNGFALYVIGPQLERWLGHARYLALWVLSAIGGSVLTLLVQPTQLSVGASGAIFGLFGAVFVIGKRLGLDTRFIVGLLAVNLVITFLVPNISWTGHIGGLVTGLALAGVYAYLPRQSAPHRTAIHAAATGVCALLLVVLAYAGTLYWLG</sequence>
<dbReference type="SUPFAM" id="SSF144091">
    <property type="entry name" value="Rhomboid-like"/>
    <property type="match status" value="1"/>
</dbReference>
<keyword evidence="6 7" id="KW-0472">Membrane</keyword>
<feature type="transmembrane region" description="Helical" evidence="7">
    <location>
        <begin position="159"/>
        <end position="177"/>
    </location>
</feature>
<keyword evidence="4" id="KW-0378">Hydrolase</keyword>
<evidence type="ECO:0000256" key="4">
    <source>
        <dbReference type="ARBA" id="ARBA00022801"/>
    </source>
</evidence>
<comment type="caution">
    <text evidence="9">The sequence shown here is derived from an EMBL/GenBank/DDBJ whole genome shotgun (WGS) entry which is preliminary data.</text>
</comment>
<dbReference type="RefSeq" id="WP_184078267.1">
    <property type="nucleotide sequence ID" value="NZ_JACHDS010000001.1"/>
</dbReference>
<evidence type="ECO:0000256" key="2">
    <source>
        <dbReference type="ARBA" id="ARBA00009045"/>
    </source>
</evidence>
<feature type="transmembrane region" description="Helical" evidence="7">
    <location>
        <begin position="183"/>
        <end position="201"/>
    </location>
</feature>
<evidence type="ECO:0000256" key="3">
    <source>
        <dbReference type="ARBA" id="ARBA00022692"/>
    </source>
</evidence>
<keyword evidence="9" id="KW-0645">Protease</keyword>
<dbReference type="GO" id="GO:0006508">
    <property type="term" value="P:proteolysis"/>
    <property type="evidence" value="ECO:0007669"/>
    <property type="project" value="UniProtKB-KW"/>
</dbReference>
<evidence type="ECO:0000256" key="5">
    <source>
        <dbReference type="ARBA" id="ARBA00022989"/>
    </source>
</evidence>
<comment type="similarity">
    <text evidence="2">Belongs to the peptidase S54 family.</text>
</comment>
<proteinExistence type="inferred from homology"/>
<feature type="transmembrane region" description="Helical" evidence="7">
    <location>
        <begin position="81"/>
        <end position="100"/>
    </location>
</feature>
<evidence type="ECO:0000313" key="9">
    <source>
        <dbReference type="EMBL" id="MBB6174312.1"/>
    </source>
</evidence>
<evidence type="ECO:0000313" key="10">
    <source>
        <dbReference type="Proteomes" id="UP000546642"/>
    </source>
</evidence>
<organism evidence="9 10">
    <name type="scientific">Nocardiopsis mwathae</name>
    <dbReference type="NCBI Taxonomy" id="1472723"/>
    <lineage>
        <taxon>Bacteria</taxon>
        <taxon>Bacillati</taxon>
        <taxon>Actinomycetota</taxon>
        <taxon>Actinomycetes</taxon>
        <taxon>Streptosporangiales</taxon>
        <taxon>Nocardiopsidaceae</taxon>
        <taxon>Nocardiopsis</taxon>
    </lineage>
</organism>
<evidence type="ECO:0000256" key="7">
    <source>
        <dbReference type="SAM" id="Phobius"/>
    </source>
</evidence>
<dbReference type="GO" id="GO:0016020">
    <property type="term" value="C:membrane"/>
    <property type="evidence" value="ECO:0007669"/>
    <property type="project" value="UniProtKB-SubCell"/>
</dbReference>
<dbReference type="Gene3D" id="1.20.1540.10">
    <property type="entry name" value="Rhomboid-like"/>
    <property type="match status" value="1"/>
</dbReference>
<protein>
    <submittedName>
        <fullName evidence="9">Membrane associated rhomboid family serine protease</fullName>
    </submittedName>
</protein>
<feature type="domain" description="Peptidase S54 rhomboid" evidence="8">
    <location>
        <begin position="118"/>
        <end position="247"/>
    </location>
</feature>
<evidence type="ECO:0000259" key="8">
    <source>
        <dbReference type="Pfam" id="PF01694"/>
    </source>
</evidence>
<dbReference type="InterPro" id="IPR035952">
    <property type="entry name" value="Rhomboid-like_sf"/>
</dbReference>
<keyword evidence="3 7" id="KW-0812">Transmembrane</keyword>
<feature type="transmembrane region" description="Helical" evidence="7">
    <location>
        <begin position="120"/>
        <end position="147"/>
    </location>
</feature>
<name>A0A7W9YLE7_9ACTN</name>
<dbReference type="PANTHER" id="PTHR43731:SF14">
    <property type="entry name" value="PRESENILIN-ASSOCIATED RHOMBOID-LIKE PROTEIN, MITOCHONDRIAL"/>
    <property type="match status" value="1"/>
</dbReference>
<feature type="transmembrane region" description="Helical" evidence="7">
    <location>
        <begin position="231"/>
        <end position="250"/>
    </location>
</feature>
<dbReference type="PANTHER" id="PTHR43731">
    <property type="entry name" value="RHOMBOID PROTEASE"/>
    <property type="match status" value="1"/>
</dbReference>
<dbReference type="InterPro" id="IPR050925">
    <property type="entry name" value="Rhomboid_protease_S54"/>
</dbReference>
<feature type="transmembrane region" description="Helical" evidence="7">
    <location>
        <begin position="262"/>
        <end position="285"/>
    </location>
</feature>
<dbReference type="AlphaFoldDB" id="A0A7W9YLE7"/>
<dbReference type="Proteomes" id="UP000546642">
    <property type="component" value="Unassembled WGS sequence"/>
</dbReference>
<dbReference type="GO" id="GO:0004252">
    <property type="term" value="F:serine-type endopeptidase activity"/>
    <property type="evidence" value="ECO:0007669"/>
    <property type="project" value="InterPro"/>
</dbReference>
<gene>
    <name evidence="9" type="ORF">HNR23_004372</name>
</gene>